<dbReference type="OrthoDB" id="8942190at2759"/>
<comment type="caution">
    <text evidence="7">The sequence shown here is derived from an EMBL/GenBank/DDBJ whole genome shotgun (WGS) entry which is preliminary data.</text>
</comment>
<evidence type="ECO:0000259" key="6">
    <source>
        <dbReference type="Pfam" id="PF15503"/>
    </source>
</evidence>
<dbReference type="InterPro" id="IPR029135">
    <property type="entry name" value="PPP1R35_C"/>
</dbReference>
<evidence type="ECO:0000256" key="5">
    <source>
        <dbReference type="SAM" id="MobiDB-lite"/>
    </source>
</evidence>
<sequence>MLYVQSEFEMISAAPMETAEEPKLCAPEPLSVGPVQSSDLLCPDLDLSVSNTPTRHVQVRFNLDPLRISSSPEPRTEHYTAGRKPSGGGSSERRRSQGSAHPWNGAELNSVLQQEVGEQRFERRIQDVSEQAFEGLVKTEPSLKATLQGKVTQMCAGELRKEKEEEISFDEQLMDGTELNTVLALRAEHHKEAEQTFNPKKAVREKLESSRVTKNQINRRAAQGLNFPRSQQLYHALVSVSLSRDQLISQALQDRPALSPPTASSANQPCEAPDALQFFRPDDMIRERPLLPGDHLPLPLARPVSRPAHTTFDLHHLHRLWES</sequence>
<dbReference type="GO" id="GO:0005814">
    <property type="term" value="C:centriole"/>
    <property type="evidence" value="ECO:0007669"/>
    <property type="project" value="UniProtKB-SubCell"/>
</dbReference>
<dbReference type="Pfam" id="PF15503">
    <property type="entry name" value="PPP1R35_C"/>
    <property type="match status" value="1"/>
</dbReference>
<organism evidence="7 8">
    <name type="scientific">Danionella cerebrum</name>
    <dbReference type="NCBI Taxonomy" id="2873325"/>
    <lineage>
        <taxon>Eukaryota</taxon>
        <taxon>Metazoa</taxon>
        <taxon>Chordata</taxon>
        <taxon>Craniata</taxon>
        <taxon>Vertebrata</taxon>
        <taxon>Euteleostomi</taxon>
        <taxon>Actinopterygii</taxon>
        <taxon>Neopterygii</taxon>
        <taxon>Teleostei</taxon>
        <taxon>Ostariophysi</taxon>
        <taxon>Cypriniformes</taxon>
        <taxon>Danionidae</taxon>
        <taxon>Danioninae</taxon>
        <taxon>Danionella</taxon>
    </lineage>
</organism>
<keyword evidence="3" id="KW-0206">Cytoskeleton</keyword>
<keyword evidence="2" id="KW-0963">Cytoplasm</keyword>
<dbReference type="GO" id="GO:1903724">
    <property type="term" value="P:positive regulation of centriole elongation"/>
    <property type="evidence" value="ECO:0007669"/>
    <property type="project" value="TreeGrafter"/>
</dbReference>
<protein>
    <recommendedName>
        <fullName evidence="6">Protein phosphatase 1 regulatory subunit 35 C-terminal domain-containing protein</fullName>
    </recommendedName>
</protein>
<comment type="similarity">
    <text evidence="4">Belongs to the PPP1R35 family.</text>
</comment>
<evidence type="ECO:0000256" key="2">
    <source>
        <dbReference type="ARBA" id="ARBA00022490"/>
    </source>
</evidence>
<name>A0A553N4D1_9TELE</name>
<dbReference type="GO" id="GO:0045724">
    <property type="term" value="P:positive regulation of cilium assembly"/>
    <property type="evidence" value="ECO:0007669"/>
    <property type="project" value="TreeGrafter"/>
</dbReference>
<dbReference type="STRING" id="623744.A0A553N4D1"/>
<keyword evidence="8" id="KW-1185">Reference proteome</keyword>
<evidence type="ECO:0000313" key="8">
    <source>
        <dbReference type="Proteomes" id="UP000316079"/>
    </source>
</evidence>
<dbReference type="PANTHER" id="PTHR28625">
    <property type="entry name" value="PROTEIN PHOSPHATASE 1 REGULATORY SUBUNIT 35"/>
    <property type="match status" value="1"/>
</dbReference>
<evidence type="ECO:0000256" key="1">
    <source>
        <dbReference type="ARBA" id="ARBA00004114"/>
    </source>
</evidence>
<feature type="domain" description="Protein phosphatase 1 regulatory subunit 35 C-terminal" evidence="6">
    <location>
        <begin position="178"/>
        <end position="316"/>
    </location>
</feature>
<dbReference type="EMBL" id="SRMA01027062">
    <property type="protein sequence ID" value="TRY60297.1"/>
    <property type="molecule type" value="Genomic_DNA"/>
</dbReference>
<proteinExistence type="inferred from homology"/>
<dbReference type="InterPro" id="IPR033590">
    <property type="entry name" value="PPP1R35"/>
</dbReference>
<dbReference type="GO" id="GO:0019902">
    <property type="term" value="F:phosphatase binding"/>
    <property type="evidence" value="ECO:0007669"/>
    <property type="project" value="InterPro"/>
</dbReference>
<dbReference type="Proteomes" id="UP000316079">
    <property type="component" value="Unassembled WGS sequence"/>
</dbReference>
<comment type="subcellular location">
    <subcellularLocation>
        <location evidence="1">Cytoplasm</location>
        <location evidence="1">Cytoskeleton</location>
        <location evidence="1">Microtubule organizing center</location>
        <location evidence="1">Centrosome</location>
        <location evidence="1">Centriole</location>
    </subcellularLocation>
</comment>
<feature type="region of interest" description="Disordered" evidence="5">
    <location>
        <begin position="66"/>
        <end position="107"/>
    </location>
</feature>
<dbReference type="PANTHER" id="PTHR28625:SF1">
    <property type="entry name" value="PROTEIN PHOSPHATASE 1 REGULATORY SUBUNIT 35"/>
    <property type="match status" value="1"/>
</dbReference>
<accession>A0A553N4D1</accession>
<evidence type="ECO:0000256" key="3">
    <source>
        <dbReference type="ARBA" id="ARBA00023212"/>
    </source>
</evidence>
<reference evidence="7 8" key="1">
    <citation type="journal article" date="2019" name="Sci. Data">
        <title>Hybrid genome assembly and annotation of Danionella translucida.</title>
        <authorList>
            <person name="Kadobianskyi M."/>
            <person name="Schulze L."/>
            <person name="Schuelke M."/>
            <person name="Judkewitz B."/>
        </authorList>
    </citation>
    <scope>NUCLEOTIDE SEQUENCE [LARGE SCALE GENOMIC DNA]</scope>
    <source>
        <strain evidence="7 8">Bolton</strain>
    </source>
</reference>
<evidence type="ECO:0000256" key="4">
    <source>
        <dbReference type="ARBA" id="ARBA00029452"/>
    </source>
</evidence>
<dbReference type="AlphaFoldDB" id="A0A553N4D1"/>
<gene>
    <name evidence="7" type="ORF">DNTS_014311</name>
</gene>
<evidence type="ECO:0000313" key="7">
    <source>
        <dbReference type="EMBL" id="TRY60297.1"/>
    </source>
</evidence>